<dbReference type="Pfam" id="PF13714">
    <property type="entry name" value="PEP_mutase"/>
    <property type="match status" value="1"/>
</dbReference>
<dbReference type="Gene3D" id="3.20.20.60">
    <property type="entry name" value="Phosphoenolpyruvate-binding domains"/>
    <property type="match status" value="1"/>
</dbReference>
<dbReference type="InterPro" id="IPR015813">
    <property type="entry name" value="Pyrv/PenolPyrv_kinase-like_dom"/>
</dbReference>
<sequence length="257" mass="29488">MTDYLKFKELHYQSKPLLLGNAWNIQSARVFEKSGFQAIGTSSAAIAHTLGYEDGQQMPFADLLFIVEKIKRNTHLPLTVDIEFGYGKTPNEVANNIEKLYQLGVAGINIEDSCFENSERKLKPENIFFHFLKEIIEELHSRNIQIFINVRCDAFLLQLPNALKETLNRIELYQQLSIDGIFIPCITSIKEMKQMVSKTKLPLNVMCMPELPGFETLSELGIKRISMGNFLNDFSYRALETVSEKIITDQSFHTLWN</sequence>
<dbReference type="EMBL" id="QPKV01000004">
    <property type="protein sequence ID" value="RDC56309.1"/>
    <property type="molecule type" value="Genomic_DNA"/>
</dbReference>
<accession>A0A369Q044</accession>
<keyword evidence="1" id="KW-0670">Pyruvate</keyword>
<protein>
    <submittedName>
        <fullName evidence="1">Isocitrate lyase/phosphoenolpyruvate mutase family protein</fullName>
    </submittedName>
</protein>
<evidence type="ECO:0000313" key="1">
    <source>
        <dbReference type="EMBL" id="RDC56309.1"/>
    </source>
</evidence>
<dbReference type="AlphaFoldDB" id="A0A369Q044"/>
<dbReference type="Proteomes" id="UP000253961">
    <property type="component" value="Unassembled WGS sequence"/>
</dbReference>
<gene>
    <name evidence="1" type="ORF">DU508_11930</name>
</gene>
<reference evidence="1 2" key="1">
    <citation type="submission" date="2018-07" db="EMBL/GenBank/DDBJ databases">
        <title>Pedobacter sp. nov., isolated from soil.</title>
        <authorList>
            <person name="Zhou L.Y."/>
            <person name="Du Z.J."/>
        </authorList>
    </citation>
    <scope>NUCLEOTIDE SEQUENCE [LARGE SCALE GENOMIC DNA]</scope>
    <source>
        <strain evidence="1 2">JDX94</strain>
    </source>
</reference>
<comment type="caution">
    <text evidence="1">The sequence shown here is derived from an EMBL/GenBank/DDBJ whole genome shotgun (WGS) entry which is preliminary data.</text>
</comment>
<dbReference type="InterPro" id="IPR040442">
    <property type="entry name" value="Pyrv_kinase-like_dom_sf"/>
</dbReference>
<dbReference type="InterPro" id="IPR039556">
    <property type="entry name" value="ICL/PEPM"/>
</dbReference>
<dbReference type="SUPFAM" id="SSF51621">
    <property type="entry name" value="Phosphoenolpyruvate/pyruvate domain"/>
    <property type="match status" value="1"/>
</dbReference>
<keyword evidence="1" id="KW-0456">Lyase</keyword>
<name>A0A369Q044_9SPHI</name>
<keyword evidence="2" id="KW-1185">Reference proteome</keyword>
<dbReference type="OrthoDB" id="9780430at2"/>
<evidence type="ECO:0000313" key="2">
    <source>
        <dbReference type="Proteomes" id="UP000253961"/>
    </source>
</evidence>
<organism evidence="1 2">
    <name type="scientific">Pedobacter chinensis</name>
    <dbReference type="NCBI Taxonomy" id="2282421"/>
    <lineage>
        <taxon>Bacteria</taxon>
        <taxon>Pseudomonadati</taxon>
        <taxon>Bacteroidota</taxon>
        <taxon>Sphingobacteriia</taxon>
        <taxon>Sphingobacteriales</taxon>
        <taxon>Sphingobacteriaceae</taxon>
        <taxon>Pedobacter</taxon>
    </lineage>
</organism>
<dbReference type="RefSeq" id="WP_115403038.1">
    <property type="nucleotide sequence ID" value="NZ_QPKV01000004.1"/>
</dbReference>
<dbReference type="PANTHER" id="PTHR42905:SF16">
    <property type="entry name" value="CARBOXYPHOSPHONOENOLPYRUVATE PHOSPHONOMUTASE-LIKE PROTEIN (AFU_ORTHOLOGUE AFUA_5G07230)"/>
    <property type="match status" value="1"/>
</dbReference>
<dbReference type="GO" id="GO:0016829">
    <property type="term" value="F:lyase activity"/>
    <property type="evidence" value="ECO:0007669"/>
    <property type="project" value="UniProtKB-KW"/>
</dbReference>
<proteinExistence type="predicted"/>
<dbReference type="PANTHER" id="PTHR42905">
    <property type="entry name" value="PHOSPHOENOLPYRUVATE CARBOXYLASE"/>
    <property type="match status" value="1"/>
</dbReference>
<dbReference type="CDD" id="cd00377">
    <property type="entry name" value="ICL_PEPM"/>
    <property type="match status" value="1"/>
</dbReference>